<evidence type="ECO:0000256" key="6">
    <source>
        <dbReference type="ARBA" id="ARBA00073001"/>
    </source>
</evidence>
<dbReference type="InterPro" id="IPR001619">
    <property type="entry name" value="Sec1-like"/>
</dbReference>
<reference evidence="7" key="1">
    <citation type="submission" date="2025-08" db="UniProtKB">
        <authorList>
            <consortium name="Ensembl"/>
        </authorList>
    </citation>
    <scope>IDENTIFICATION</scope>
</reference>
<keyword evidence="8" id="KW-1185">Reference proteome</keyword>
<dbReference type="GO" id="GO:0015031">
    <property type="term" value="P:protein transport"/>
    <property type="evidence" value="ECO:0007669"/>
    <property type="project" value="UniProtKB-KW"/>
</dbReference>
<keyword evidence="4" id="KW-0653">Protein transport</keyword>
<dbReference type="InterPro" id="IPR027482">
    <property type="entry name" value="Sec1-like_dom2"/>
</dbReference>
<dbReference type="AlphaFoldDB" id="A0A2K5EN24"/>
<dbReference type="GeneTree" id="ENSGT00550000075028"/>
<dbReference type="Ensembl" id="ENSANAT00000052667.1">
    <property type="protein sequence ID" value="ENSANAP00000034603.1"/>
    <property type="gene ID" value="ENSANAG00000034854.1"/>
</dbReference>
<evidence type="ECO:0000313" key="7">
    <source>
        <dbReference type="Ensembl" id="ENSANAP00000034603.1"/>
    </source>
</evidence>
<gene>
    <name evidence="7" type="primary">VPS45</name>
</gene>
<name>A0A2K5EN24_AOTNA</name>
<sequence>MVYTQSEILQKEVYLFERIDSQNREIMKHLKAICFLRPTKENVDYMIQELRRPKYSIYFIYFSNVISKSDVKSLAEADEQEVVAEVQQVITKEYELFEFRRTEVPPLLLILDRCDDAITPLLNQWTYQAMVHELLGINNNRIDLSRVPGISKDLREVVLSAENDEFYANNMYLNFAEIGSNIKNLMEDFQKKKPKEQQKLESIADMKAFVENYPQFKKMSGTVSKHVTVVGELSRLVSERNLLEVSEVEQELACQNDHSSALQNVKRLLQNPKVTEFDAARLVMLYALHYERHSSNSLPGLMMDLRNKGVSEKYRKLVSAVVEYGGKRVRGSDLFSPKDAVAITKQFLKGLKGVENVYTQHQPFLHETLDHLIKGKLKENLYPYLGPSTLRDRPQDIIVFVIGGATYEEALTVYNLNRTTPGVRIVLGGTTVHNTKRHEPPRPASTNHLLCKMKKVRHPCKGFMLDSSIYFQCWYLCVPNSMLSSILAIKIQ</sequence>
<dbReference type="InterPro" id="IPR043127">
    <property type="entry name" value="Sec-1-like_dom3a"/>
</dbReference>
<comment type="subcellular location">
    <subcellularLocation>
        <location evidence="1">Endomembrane system</location>
        <topology evidence="1">Peripheral membrane protein</topology>
    </subcellularLocation>
</comment>
<dbReference type="FunFam" id="1.25.40.60:FF:000003">
    <property type="entry name" value="Vacuolar protein sorting-associated protein 45"/>
    <property type="match status" value="1"/>
</dbReference>
<dbReference type="Pfam" id="PF00995">
    <property type="entry name" value="Sec1"/>
    <property type="match status" value="1"/>
</dbReference>
<dbReference type="SUPFAM" id="SSF56815">
    <property type="entry name" value="Sec1/munc18-like (SM) proteins"/>
    <property type="match status" value="1"/>
</dbReference>
<dbReference type="FunFam" id="3.90.830.10:FF:000002">
    <property type="entry name" value="Vacuolar protein sorting-associated protein 45"/>
    <property type="match status" value="1"/>
</dbReference>
<dbReference type="Gene3D" id="1.25.40.60">
    <property type="match status" value="1"/>
</dbReference>
<keyword evidence="3" id="KW-0813">Transport</keyword>
<dbReference type="Gene3D" id="3.40.50.1910">
    <property type="match status" value="1"/>
</dbReference>
<dbReference type="GO" id="GO:0012505">
    <property type="term" value="C:endomembrane system"/>
    <property type="evidence" value="ECO:0007669"/>
    <property type="project" value="UniProtKB-SubCell"/>
</dbReference>
<dbReference type="PIRSF" id="PIRSF005715">
    <property type="entry name" value="VPS45_Sec1"/>
    <property type="match status" value="1"/>
</dbReference>
<dbReference type="Gene3D" id="3.90.830.10">
    <property type="entry name" value="Syntaxin Binding Protein 1, Chain A, domain 2"/>
    <property type="match status" value="1"/>
</dbReference>
<comment type="similarity">
    <text evidence="2">Belongs to the STXBP/unc-18/SEC1 family.</text>
</comment>
<accession>A0A2K5EN24</accession>
<dbReference type="InterPro" id="IPR036045">
    <property type="entry name" value="Sec1-like_sf"/>
</dbReference>
<keyword evidence="5" id="KW-0472">Membrane</keyword>
<evidence type="ECO:0000256" key="3">
    <source>
        <dbReference type="ARBA" id="ARBA00022448"/>
    </source>
</evidence>
<evidence type="ECO:0000256" key="2">
    <source>
        <dbReference type="ARBA" id="ARBA00009884"/>
    </source>
</evidence>
<dbReference type="PANTHER" id="PTHR11679">
    <property type="entry name" value="VESICLE PROTEIN SORTING-ASSOCIATED"/>
    <property type="match status" value="1"/>
</dbReference>
<protein>
    <recommendedName>
        <fullName evidence="6">Vacuolar protein sorting-associated protein 45</fullName>
    </recommendedName>
</protein>
<dbReference type="GO" id="GO:0031410">
    <property type="term" value="C:cytoplasmic vesicle"/>
    <property type="evidence" value="ECO:0007669"/>
    <property type="project" value="UniProtKB-ARBA"/>
</dbReference>
<dbReference type="Proteomes" id="UP000233020">
    <property type="component" value="Unplaced"/>
</dbReference>
<reference evidence="7" key="2">
    <citation type="submission" date="2025-09" db="UniProtKB">
        <authorList>
            <consortium name="Ensembl"/>
        </authorList>
    </citation>
    <scope>IDENTIFICATION</scope>
</reference>
<organism evidence="7 8">
    <name type="scientific">Aotus nancymaae</name>
    <name type="common">Ma's night monkey</name>
    <dbReference type="NCBI Taxonomy" id="37293"/>
    <lineage>
        <taxon>Eukaryota</taxon>
        <taxon>Metazoa</taxon>
        <taxon>Chordata</taxon>
        <taxon>Craniata</taxon>
        <taxon>Vertebrata</taxon>
        <taxon>Euteleostomi</taxon>
        <taxon>Mammalia</taxon>
        <taxon>Eutheria</taxon>
        <taxon>Euarchontoglires</taxon>
        <taxon>Primates</taxon>
        <taxon>Haplorrhini</taxon>
        <taxon>Platyrrhini</taxon>
        <taxon>Aotidae</taxon>
        <taxon>Aotus</taxon>
    </lineage>
</organism>
<evidence type="ECO:0000256" key="1">
    <source>
        <dbReference type="ARBA" id="ARBA00004184"/>
    </source>
</evidence>
<evidence type="ECO:0000256" key="4">
    <source>
        <dbReference type="ARBA" id="ARBA00022927"/>
    </source>
</evidence>
<evidence type="ECO:0000256" key="5">
    <source>
        <dbReference type="ARBA" id="ARBA00023136"/>
    </source>
</evidence>
<proteinExistence type="inferred from homology"/>
<evidence type="ECO:0000313" key="8">
    <source>
        <dbReference type="Proteomes" id="UP000233020"/>
    </source>
</evidence>
<dbReference type="GO" id="GO:0016192">
    <property type="term" value="P:vesicle-mediated transport"/>
    <property type="evidence" value="ECO:0007669"/>
    <property type="project" value="InterPro"/>
</dbReference>